<evidence type="ECO:0000256" key="3">
    <source>
        <dbReference type="ARBA" id="ARBA00023239"/>
    </source>
</evidence>
<dbReference type="GO" id="GO:0016832">
    <property type="term" value="F:aldehyde-lyase activity"/>
    <property type="evidence" value="ECO:0007669"/>
    <property type="project" value="TreeGrafter"/>
</dbReference>
<dbReference type="EMBL" id="BARS01023151">
    <property type="protein sequence ID" value="GAG08196.1"/>
    <property type="molecule type" value="Genomic_DNA"/>
</dbReference>
<dbReference type="GO" id="GO:0046872">
    <property type="term" value="F:metal ion binding"/>
    <property type="evidence" value="ECO:0007669"/>
    <property type="project" value="UniProtKB-KW"/>
</dbReference>
<evidence type="ECO:0000313" key="5">
    <source>
        <dbReference type="EMBL" id="GAG08196.1"/>
    </source>
</evidence>
<evidence type="ECO:0000256" key="2">
    <source>
        <dbReference type="ARBA" id="ARBA00022723"/>
    </source>
</evidence>
<feature type="non-terminal residue" evidence="5">
    <location>
        <position position="1"/>
    </location>
</feature>
<dbReference type="Gene3D" id="3.20.20.60">
    <property type="entry name" value="Phosphoenolpyruvate-binding domains"/>
    <property type="match status" value="1"/>
</dbReference>
<feature type="domain" description="HpcH/HpaI aldolase/citrate lyase" evidence="4">
    <location>
        <begin position="11"/>
        <end position="220"/>
    </location>
</feature>
<name>X0W682_9ZZZZ</name>
<organism evidence="5">
    <name type="scientific">marine sediment metagenome</name>
    <dbReference type="NCBI Taxonomy" id="412755"/>
    <lineage>
        <taxon>unclassified sequences</taxon>
        <taxon>metagenomes</taxon>
        <taxon>ecological metagenomes</taxon>
    </lineage>
</organism>
<comment type="similarity">
    <text evidence="1">Belongs to the HpcH/HpaI aldolase family.</text>
</comment>
<dbReference type="AlphaFoldDB" id="X0W682"/>
<dbReference type="PANTHER" id="PTHR30502">
    <property type="entry name" value="2-KETO-3-DEOXY-L-RHAMNONATE ALDOLASE"/>
    <property type="match status" value="1"/>
</dbReference>
<keyword evidence="3" id="KW-0456">Lyase</keyword>
<sequence>NEPALLTQLHLTDPSVFELTSLMGFDGIWMDLEHHTYSLETAASLMRAARVGCSDIVARAAKGEFMRIGRLLEAGAQGIMYPRCDDADEAAEVVKWSKFAPLGERGFDGGNPDMPYTMMAATEYIKQANEETFIVIQMEEDRAIRNAQSIAEVPGVDVLFLGPADYSVLSGFPGQMDHPVVQGAMKKVARAADKAGKAWGTPALSAEHAKRLLDMGAKFICYMADILLVKQGLDRIQAEFGEIGFKFNGRLK</sequence>
<reference evidence="5" key="1">
    <citation type="journal article" date="2014" name="Front. Microbiol.">
        <title>High frequency of phylogenetically diverse reductive dehalogenase-homologous genes in deep subseafloor sedimentary metagenomes.</title>
        <authorList>
            <person name="Kawai M."/>
            <person name="Futagami T."/>
            <person name="Toyoda A."/>
            <person name="Takaki Y."/>
            <person name="Nishi S."/>
            <person name="Hori S."/>
            <person name="Arai W."/>
            <person name="Tsubouchi T."/>
            <person name="Morono Y."/>
            <person name="Uchiyama I."/>
            <person name="Ito T."/>
            <person name="Fujiyama A."/>
            <person name="Inagaki F."/>
            <person name="Takami H."/>
        </authorList>
    </citation>
    <scope>NUCLEOTIDE SEQUENCE</scope>
    <source>
        <strain evidence="5">Expedition CK06-06</strain>
    </source>
</reference>
<dbReference type="InterPro" id="IPR040442">
    <property type="entry name" value="Pyrv_kinase-like_dom_sf"/>
</dbReference>
<protein>
    <recommendedName>
        <fullName evidence="4">HpcH/HpaI aldolase/citrate lyase domain-containing protein</fullName>
    </recommendedName>
</protein>
<dbReference type="Pfam" id="PF03328">
    <property type="entry name" value="HpcH_HpaI"/>
    <property type="match status" value="1"/>
</dbReference>
<gene>
    <name evidence="5" type="ORF">S01H1_36893</name>
</gene>
<dbReference type="PANTHER" id="PTHR30502:SF0">
    <property type="entry name" value="PHOSPHOENOLPYRUVATE CARBOXYLASE FAMILY PROTEIN"/>
    <property type="match status" value="1"/>
</dbReference>
<dbReference type="SUPFAM" id="SSF51621">
    <property type="entry name" value="Phosphoenolpyruvate/pyruvate domain"/>
    <property type="match status" value="1"/>
</dbReference>
<comment type="caution">
    <text evidence="5">The sequence shown here is derived from an EMBL/GenBank/DDBJ whole genome shotgun (WGS) entry which is preliminary data.</text>
</comment>
<keyword evidence="2" id="KW-0479">Metal-binding</keyword>
<dbReference type="InterPro" id="IPR015813">
    <property type="entry name" value="Pyrv/PenolPyrv_kinase-like_dom"/>
</dbReference>
<dbReference type="GO" id="GO:0005737">
    <property type="term" value="C:cytoplasm"/>
    <property type="evidence" value="ECO:0007669"/>
    <property type="project" value="TreeGrafter"/>
</dbReference>
<evidence type="ECO:0000259" key="4">
    <source>
        <dbReference type="Pfam" id="PF03328"/>
    </source>
</evidence>
<dbReference type="InterPro" id="IPR050251">
    <property type="entry name" value="HpcH-HpaI_aldolase"/>
</dbReference>
<dbReference type="InterPro" id="IPR005000">
    <property type="entry name" value="Aldolase/citrate-lyase_domain"/>
</dbReference>
<accession>X0W682</accession>
<proteinExistence type="inferred from homology"/>
<evidence type="ECO:0000256" key="1">
    <source>
        <dbReference type="ARBA" id="ARBA00005568"/>
    </source>
</evidence>